<proteinExistence type="inferred from homology"/>
<feature type="region of interest" description="Disordered" evidence="6">
    <location>
        <begin position="626"/>
        <end position="648"/>
    </location>
</feature>
<feature type="region of interest" description="Disordered" evidence="6">
    <location>
        <begin position="578"/>
        <end position="597"/>
    </location>
</feature>
<feature type="compositionally biased region" description="Polar residues" evidence="6">
    <location>
        <begin position="632"/>
        <end position="648"/>
    </location>
</feature>
<evidence type="ECO:0000256" key="6">
    <source>
        <dbReference type="SAM" id="MobiDB-lite"/>
    </source>
</evidence>
<sequence>MPTQPTLAARVLSPIRTVIQRILPEFAGELLGSPEIREKIVLAADATLINEFPAARALPGELRRRIIARILDSILGEPDTRSLTRATPTKAALEALPLSKEELAQLEISAPGNSVRGFLIDGHGDNEDEVASAVKDLLGEKWQITRLDPHLNCYRATNPNVILSVPEAWSLSHQLDETKAIENAEPDIEWIPAPPEIGGETPDFRSTVRSSAGADSHLSCSTQISWHLNLINAPAAWAFSKQSGKPAHGKGVTIGQLDTGITYHAELPINNQHILLNKGRNLYDPQHPVVGNKPLDPMIQGKFLNPGHGTSTISILTGHKKLSGSARDAKIIPFRINPSVVHFEPVRIAEGIRHAHEAGCDVITMSMGGPPSKTKYLDQVVARAAEDGVIICCAAGNQIGSNNVTPLVVWPAALDQVIAVAGCNCQEEIWSGSSRGPEVNITAPAQSIWRAAAVTGSLTPANPPPDGVIRGDGTSFATPTVAGLAACWLAHHGGRKALTKHYGAASYVPQAFAKLLETVAYRRPPGWNTKLMGPGILDAKKLLEAPLPAKGVLGWKKKKHAWAGSFVGGVFQLVNSRASVRSGPPSPRARAGATSGASPAGLHGELAYLLFDRPVLAKLLNPELELEASDSPAPTTRRSGASASTRTTAVNARAHEECLEDAALLLRSCASRQLTDALS</sequence>
<name>A0A5R8KAM8_9BACT</name>
<organism evidence="8 9">
    <name type="scientific">Phragmitibacter flavus</name>
    <dbReference type="NCBI Taxonomy" id="2576071"/>
    <lineage>
        <taxon>Bacteria</taxon>
        <taxon>Pseudomonadati</taxon>
        <taxon>Verrucomicrobiota</taxon>
        <taxon>Verrucomicrobiia</taxon>
        <taxon>Verrucomicrobiales</taxon>
        <taxon>Verrucomicrobiaceae</taxon>
        <taxon>Phragmitibacter</taxon>
    </lineage>
</organism>
<feature type="active site" description="Charge relay system" evidence="5">
    <location>
        <position position="258"/>
    </location>
</feature>
<dbReference type="InterPro" id="IPR015500">
    <property type="entry name" value="Peptidase_S8_subtilisin-rel"/>
</dbReference>
<feature type="active site" description="Charge relay system" evidence="5">
    <location>
        <position position="475"/>
    </location>
</feature>
<dbReference type="PANTHER" id="PTHR43806:SF11">
    <property type="entry name" value="CEREVISIN-RELATED"/>
    <property type="match status" value="1"/>
</dbReference>
<dbReference type="GO" id="GO:0004252">
    <property type="term" value="F:serine-type endopeptidase activity"/>
    <property type="evidence" value="ECO:0007669"/>
    <property type="project" value="UniProtKB-UniRule"/>
</dbReference>
<dbReference type="CDD" id="cd00306">
    <property type="entry name" value="Peptidases_S8_S53"/>
    <property type="match status" value="1"/>
</dbReference>
<comment type="caution">
    <text evidence="8">The sequence shown here is derived from an EMBL/GenBank/DDBJ whole genome shotgun (WGS) entry which is preliminary data.</text>
</comment>
<keyword evidence="2 5" id="KW-0645">Protease</keyword>
<evidence type="ECO:0000313" key="8">
    <source>
        <dbReference type="EMBL" id="TLD69317.1"/>
    </source>
</evidence>
<dbReference type="InterPro" id="IPR036852">
    <property type="entry name" value="Peptidase_S8/S53_dom_sf"/>
</dbReference>
<evidence type="ECO:0000256" key="3">
    <source>
        <dbReference type="ARBA" id="ARBA00022801"/>
    </source>
</evidence>
<dbReference type="GO" id="GO:0006508">
    <property type="term" value="P:proteolysis"/>
    <property type="evidence" value="ECO:0007669"/>
    <property type="project" value="UniProtKB-KW"/>
</dbReference>
<dbReference type="InterPro" id="IPR023828">
    <property type="entry name" value="Peptidase_S8_Ser-AS"/>
</dbReference>
<feature type="domain" description="Peptidase S8/S53" evidence="7">
    <location>
        <begin position="249"/>
        <end position="493"/>
    </location>
</feature>
<dbReference type="Gene3D" id="3.40.50.200">
    <property type="entry name" value="Peptidase S8/S53 domain"/>
    <property type="match status" value="1"/>
</dbReference>
<reference evidence="8 9" key="1">
    <citation type="submission" date="2019-05" db="EMBL/GenBank/DDBJ databases">
        <title>Verrucobacter flavum gen. nov., sp. nov. a new member of the family Verrucomicrobiaceae.</title>
        <authorList>
            <person name="Szuroczki S."/>
            <person name="Abbaszade G."/>
            <person name="Szabo A."/>
            <person name="Felfoldi T."/>
            <person name="Schumann P."/>
            <person name="Boka K."/>
            <person name="Keki Z."/>
            <person name="Toumi M."/>
            <person name="Toth E."/>
        </authorList>
    </citation>
    <scope>NUCLEOTIDE SEQUENCE [LARGE SCALE GENOMIC DNA]</scope>
    <source>
        <strain evidence="8 9">MG-N-17</strain>
    </source>
</reference>
<dbReference type="Pfam" id="PF00082">
    <property type="entry name" value="Peptidase_S8"/>
    <property type="match status" value="1"/>
</dbReference>
<dbReference type="PANTHER" id="PTHR43806">
    <property type="entry name" value="PEPTIDASE S8"/>
    <property type="match status" value="1"/>
</dbReference>
<protein>
    <submittedName>
        <fullName evidence="8">S8/S53 family peptidase</fullName>
    </submittedName>
</protein>
<evidence type="ECO:0000256" key="2">
    <source>
        <dbReference type="ARBA" id="ARBA00022670"/>
    </source>
</evidence>
<evidence type="ECO:0000256" key="5">
    <source>
        <dbReference type="PROSITE-ProRule" id="PRU01240"/>
    </source>
</evidence>
<dbReference type="PROSITE" id="PS00138">
    <property type="entry name" value="SUBTILASE_SER"/>
    <property type="match status" value="1"/>
</dbReference>
<dbReference type="InterPro" id="IPR050131">
    <property type="entry name" value="Peptidase_S8_subtilisin-like"/>
</dbReference>
<feature type="active site" description="Charge relay system" evidence="5">
    <location>
        <position position="308"/>
    </location>
</feature>
<dbReference type="InterPro" id="IPR000209">
    <property type="entry name" value="Peptidase_S8/S53_dom"/>
</dbReference>
<accession>A0A5R8KAM8</accession>
<dbReference type="Proteomes" id="UP000306196">
    <property type="component" value="Unassembled WGS sequence"/>
</dbReference>
<keyword evidence="3 5" id="KW-0378">Hydrolase</keyword>
<dbReference type="OrthoDB" id="500593at2"/>
<comment type="similarity">
    <text evidence="1 5">Belongs to the peptidase S8 family.</text>
</comment>
<keyword evidence="4 5" id="KW-0720">Serine protease</keyword>
<evidence type="ECO:0000256" key="1">
    <source>
        <dbReference type="ARBA" id="ARBA00011073"/>
    </source>
</evidence>
<dbReference type="PROSITE" id="PS51892">
    <property type="entry name" value="SUBTILASE"/>
    <property type="match status" value="1"/>
</dbReference>
<dbReference type="SUPFAM" id="SSF52743">
    <property type="entry name" value="Subtilisin-like"/>
    <property type="match status" value="1"/>
</dbReference>
<evidence type="ECO:0000313" key="9">
    <source>
        <dbReference type="Proteomes" id="UP000306196"/>
    </source>
</evidence>
<keyword evidence="9" id="KW-1185">Reference proteome</keyword>
<evidence type="ECO:0000256" key="4">
    <source>
        <dbReference type="ARBA" id="ARBA00022825"/>
    </source>
</evidence>
<dbReference type="EMBL" id="VAUV01000014">
    <property type="protein sequence ID" value="TLD69317.1"/>
    <property type="molecule type" value="Genomic_DNA"/>
</dbReference>
<gene>
    <name evidence="8" type="ORF">FEM03_18270</name>
</gene>
<dbReference type="AlphaFoldDB" id="A0A5R8KAM8"/>
<evidence type="ECO:0000259" key="7">
    <source>
        <dbReference type="Pfam" id="PF00082"/>
    </source>
</evidence>
<dbReference type="PRINTS" id="PR00723">
    <property type="entry name" value="SUBTILISIN"/>
</dbReference>